<accession>A0AAV5QX77</accession>
<dbReference type="GO" id="GO:0016740">
    <property type="term" value="F:transferase activity"/>
    <property type="evidence" value="ECO:0007669"/>
    <property type="project" value="UniProtKB-KW"/>
</dbReference>
<keyword evidence="13" id="KW-0472">Membrane</keyword>
<evidence type="ECO:0000256" key="15">
    <source>
        <dbReference type="PROSITE-ProRule" id="PRU00175"/>
    </source>
</evidence>
<dbReference type="SUPFAM" id="SSF57850">
    <property type="entry name" value="RING/U-box"/>
    <property type="match status" value="1"/>
</dbReference>
<dbReference type="GO" id="GO:0008270">
    <property type="term" value="F:zinc ion binding"/>
    <property type="evidence" value="ECO:0007669"/>
    <property type="project" value="UniProtKB-KW"/>
</dbReference>
<dbReference type="InterPro" id="IPR017907">
    <property type="entry name" value="Znf_RING_CS"/>
</dbReference>
<reference evidence="17 18" key="1">
    <citation type="journal article" date="2023" name="Elife">
        <title>Identification of key yeast species and microbe-microbe interactions impacting larval growth of Drosophila in the wild.</title>
        <authorList>
            <person name="Mure A."/>
            <person name="Sugiura Y."/>
            <person name="Maeda R."/>
            <person name="Honda K."/>
            <person name="Sakurai N."/>
            <person name="Takahashi Y."/>
            <person name="Watada M."/>
            <person name="Katoh T."/>
            <person name="Gotoh A."/>
            <person name="Gotoh Y."/>
            <person name="Taniguchi I."/>
            <person name="Nakamura K."/>
            <person name="Hayashi T."/>
            <person name="Katayama T."/>
            <person name="Uemura T."/>
            <person name="Hattori Y."/>
        </authorList>
    </citation>
    <scope>NUCLEOTIDE SEQUENCE [LARGE SCALE GENOMIC DNA]</scope>
    <source>
        <strain evidence="17 18">PK-24</strain>
    </source>
</reference>
<dbReference type="InterPro" id="IPR001841">
    <property type="entry name" value="Znf_RING"/>
</dbReference>
<keyword evidence="4" id="KW-0813">Transport</keyword>
<evidence type="ECO:0000256" key="13">
    <source>
        <dbReference type="ARBA" id="ARBA00023136"/>
    </source>
</evidence>
<evidence type="ECO:0000256" key="6">
    <source>
        <dbReference type="ARBA" id="ARBA00022692"/>
    </source>
</evidence>
<dbReference type="EMBL" id="BTGB01000001">
    <property type="protein sequence ID" value="GMM43794.1"/>
    <property type="molecule type" value="Genomic_DNA"/>
</dbReference>
<keyword evidence="8 15" id="KW-0863">Zinc-finger</keyword>
<dbReference type="PROSITE" id="PS50089">
    <property type="entry name" value="ZF_RING_2"/>
    <property type="match status" value="1"/>
</dbReference>
<dbReference type="PANTHER" id="PTHR23350:SF4">
    <property type="entry name" value="PEROXISOME BIOGENESIS FACTOR 2"/>
    <property type="match status" value="1"/>
</dbReference>
<evidence type="ECO:0000313" key="18">
    <source>
        <dbReference type="Proteomes" id="UP001378960"/>
    </source>
</evidence>
<gene>
    <name evidence="17" type="ORF">DAPK24_003690</name>
</gene>
<evidence type="ECO:0000313" key="17">
    <source>
        <dbReference type="EMBL" id="GMM43794.1"/>
    </source>
</evidence>
<evidence type="ECO:0000256" key="11">
    <source>
        <dbReference type="ARBA" id="ARBA00022927"/>
    </source>
</evidence>
<evidence type="ECO:0000256" key="5">
    <source>
        <dbReference type="ARBA" id="ARBA00022679"/>
    </source>
</evidence>
<comment type="caution">
    <text evidence="17">The sequence shown here is derived from an EMBL/GenBank/DDBJ whole genome shotgun (WGS) entry which is preliminary data.</text>
</comment>
<keyword evidence="10" id="KW-0862">Zinc</keyword>
<protein>
    <recommendedName>
        <fullName evidence="16">RING-type domain-containing protein</fullName>
    </recommendedName>
</protein>
<dbReference type="PROSITE" id="PS00518">
    <property type="entry name" value="ZF_RING_1"/>
    <property type="match status" value="1"/>
</dbReference>
<evidence type="ECO:0000256" key="9">
    <source>
        <dbReference type="ARBA" id="ARBA00022786"/>
    </source>
</evidence>
<comment type="similarity">
    <text evidence="3">Belongs to the pex2/pex10/pex12 family.</text>
</comment>
<keyword evidence="5" id="KW-0808">Transferase</keyword>
<keyword evidence="9" id="KW-0833">Ubl conjugation pathway</keyword>
<dbReference type="PANTHER" id="PTHR23350">
    <property type="entry name" value="PEROXISOME ASSEMBLY PROTEIN 10"/>
    <property type="match status" value="1"/>
</dbReference>
<proteinExistence type="inferred from homology"/>
<dbReference type="Pfam" id="PF04757">
    <property type="entry name" value="Pex2_Pex12"/>
    <property type="match status" value="1"/>
</dbReference>
<evidence type="ECO:0000256" key="7">
    <source>
        <dbReference type="ARBA" id="ARBA00022723"/>
    </source>
</evidence>
<dbReference type="AlphaFoldDB" id="A0AAV5QX77"/>
<comment type="pathway">
    <text evidence="2">Protein modification; protein ubiquitination.</text>
</comment>
<dbReference type="GO" id="GO:0016562">
    <property type="term" value="P:protein import into peroxisome matrix, receptor recycling"/>
    <property type="evidence" value="ECO:0007669"/>
    <property type="project" value="UniProtKB-ARBA"/>
</dbReference>
<feature type="domain" description="RING-type" evidence="16">
    <location>
        <begin position="253"/>
        <end position="298"/>
    </location>
</feature>
<keyword evidence="14" id="KW-0576">Peroxisome</keyword>
<evidence type="ECO:0000256" key="10">
    <source>
        <dbReference type="ARBA" id="ARBA00022833"/>
    </source>
</evidence>
<organism evidence="17 18">
    <name type="scientific">Pichia kluyveri</name>
    <name type="common">Yeast</name>
    <dbReference type="NCBI Taxonomy" id="36015"/>
    <lineage>
        <taxon>Eukaryota</taxon>
        <taxon>Fungi</taxon>
        <taxon>Dikarya</taxon>
        <taxon>Ascomycota</taxon>
        <taxon>Saccharomycotina</taxon>
        <taxon>Pichiomycetes</taxon>
        <taxon>Pichiales</taxon>
        <taxon>Pichiaceae</taxon>
        <taxon>Pichia</taxon>
    </lineage>
</organism>
<dbReference type="GO" id="GO:0005778">
    <property type="term" value="C:peroxisomal membrane"/>
    <property type="evidence" value="ECO:0007669"/>
    <property type="project" value="UniProtKB-SubCell"/>
</dbReference>
<evidence type="ECO:0000256" key="1">
    <source>
        <dbReference type="ARBA" id="ARBA00004585"/>
    </source>
</evidence>
<keyword evidence="7" id="KW-0479">Metal-binding</keyword>
<keyword evidence="11" id="KW-0653">Protein transport</keyword>
<dbReference type="InterPro" id="IPR006845">
    <property type="entry name" value="Pex_N"/>
</dbReference>
<keyword evidence="12" id="KW-1133">Transmembrane helix</keyword>
<evidence type="ECO:0000256" key="14">
    <source>
        <dbReference type="ARBA" id="ARBA00023140"/>
    </source>
</evidence>
<comment type="subcellular location">
    <subcellularLocation>
        <location evidence="1">Peroxisome membrane</location>
        <topology evidence="1">Multi-pass membrane protein</topology>
    </subcellularLocation>
</comment>
<name>A0AAV5QX77_PICKL</name>
<dbReference type="InterPro" id="IPR025654">
    <property type="entry name" value="PEX2/10"/>
</dbReference>
<sequence>MLHPRNRVLQVDSGLLDDQVDDILLNKLNEIFNDNSLPRNFQRFTTKFNEEIKLSLKIILYKLFIIDRSTTYGLQLQNLKLVSNNSLNKLTKIAKLLLLSKIISSYLDKKLNQLVYDDDEMDQLRFNNPKLYSLIKQYNEKISPILDKLNKLTSLFNTIIFLIFGDYISIFNRLFNIKYEKANELTVSFASNPQSISYEFQDRQLIWNTITEILSNISLPNISNLRKYITKNDGNNNDNSLNNNYKHLPERYCAICFKDDEILENSLITNAYKLDNCGHIYCYLCLMRESNPWNCLRCGVESNKISVYK</sequence>
<keyword evidence="18" id="KW-1185">Reference proteome</keyword>
<dbReference type="GO" id="GO:0016567">
    <property type="term" value="P:protein ubiquitination"/>
    <property type="evidence" value="ECO:0007669"/>
    <property type="project" value="UniProtKB-ARBA"/>
</dbReference>
<evidence type="ECO:0000256" key="4">
    <source>
        <dbReference type="ARBA" id="ARBA00022448"/>
    </source>
</evidence>
<evidence type="ECO:0000256" key="3">
    <source>
        <dbReference type="ARBA" id="ARBA00008704"/>
    </source>
</evidence>
<evidence type="ECO:0000256" key="2">
    <source>
        <dbReference type="ARBA" id="ARBA00004906"/>
    </source>
</evidence>
<evidence type="ECO:0000259" key="16">
    <source>
        <dbReference type="PROSITE" id="PS50089"/>
    </source>
</evidence>
<evidence type="ECO:0000256" key="12">
    <source>
        <dbReference type="ARBA" id="ARBA00022989"/>
    </source>
</evidence>
<keyword evidence="6" id="KW-0812">Transmembrane</keyword>
<dbReference type="Proteomes" id="UP001378960">
    <property type="component" value="Unassembled WGS sequence"/>
</dbReference>
<evidence type="ECO:0000256" key="8">
    <source>
        <dbReference type="ARBA" id="ARBA00022771"/>
    </source>
</evidence>
<dbReference type="SMART" id="SM00184">
    <property type="entry name" value="RING"/>
    <property type="match status" value="1"/>
</dbReference>